<comment type="caution">
    <text evidence="4">The sequence shown here is derived from an EMBL/GenBank/DDBJ whole genome shotgun (WGS) entry which is preliminary data.</text>
</comment>
<feature type="region of interest" description="Disordered" evidence="1">
    <location>
        <begin position="591"/>
        <end position="666"/>
    </location>
</feature>
<dbReference type="EMBL" id="VEPZ02001209">
    <property type="protein sequence ID" value="KAE8686948.1"/>
    <property type="molecule type" value="Genomic_DNA"/>
</dbReference>
<feature type="compositionally biased region" description="Basic and acidic residues" evidence="1">
    <location>
        <begin position="607"/>
        <end position="620"/>
    </location>
</feature>
<gene>
    <name evidence="4" type="ORF">F3Y22_tig00111027pilonHSYRG00556</name>
</gene>
<dbReference type="PANTHER" id="PTHR35499:SF4">
    <property type="entry name" value="ALC-INTERACTING PROTEIN 1"/>
    <property type="match status" value="1"/>
</dbReference>
<evidence type="ECO:0000313" key="4">
    <source>
        <dbReference type="EMBL" id="KAE8686948.1"/>
    </source>
</evidence>
<dbReference type="Pfam" id="PF10536">
    <property type="entry name" value="PMD"/>
    <property type="match status" value="1"/>
</dbReference>
<feature type="compositionally biased region" description="Low complexity" evidence="1">
    <location>
        <begin position="655"/>
        <end position="666"/>
    </location>
</feature>
<dbReference type="Proteomes" id="UP000436088">
    <property type="component" value="Unassembled WGS sequence"/>
</dbReference>
<sequence length="759" mass="84686">MEDGLLRLDENHISRHFADTNDRVLDPFIRNLKLVIPSRVLPYLVEVGFGYKGRYQGHYKIEPNLISVLVERWRPETHIFHLPCRECTITLEDVSMHLGLPVDGDVISGIAQGSWTTLCRDNLGCVPESFNGGRIPSNWLDANFRELSEDASEDEFTVRGCDILSTFIWPDHSVGDRQFWLSCTGRCVEPLTTGVMLSADVSCCCKTGNRFCFPMMHEGRPFHDVDRDVHRHSTIVSRLMDGEQMSSSPPLPGFMTPAAPPSQSFMTPPGGYYGSMFVDSTWGSYAGYLAGSTSSPMATAQTPHVQFSHSTMSGFYEFSQFSHAGGIVSHTPPGSKNLLLACLPLELEGISTFRSKKLVVECLPLELEAIVSNGNCTNCCIDGISILRSKGFADEYLPLELDAMLSSDCSSTHLVSITTSHYPKSKFVLLTNFAAVFATPFSPIETMSNTKRSSSGCFSAVFRLLLCSGTPQTHQSDEILESNAVDNVAEVRVQTSETGPGIVARLMGLDSLPEKNWVSEGKTPCQVTRSRSVNFVDYMLEFDLTRAGHRRMKTSTSFREVLPQGPQLLQKHNQSCEFLVVYMDENKKMGFEPRKLKSQRGDGSSSKQKENVKDHQEKNRKISKLINEPRRVSGKKSLKSSRCIQINRRANSRTESPLNEGSSSSPVSVLNVNDFAAHQENDISEDSKSLEVKLEKNVFHMELVGRPCKLTDEDIKFPNWITKKVFTFEDFEEICGEFEDQILDLMLHQVAVELIGLNA</sequence>
<protein>
    <recommendedName>
        <fullName evidence="6">Aminotransferase-like plant mobile domain-containing protein</fullName>
    </recommendedName>
</protein>
<dbReference type="AlphaFoldDB" id="A0A6A2Z4V8"/>
<dbReference type="Pfam" id="PF14383">
    <property type="entry name" value="VARLMGL"/>
    <property type="match status" value="1"/>
</dbReference>
<feature type="domain" description="DUF3741" evidence="3">
    <location>
        <begin position="500"/>
        <end position="516"/>
    </location>
</feature>
<evidence type="ECO:0000259" key="2">
    <source>
        <dbReference type="Pfam" id="PF10536"/>
    </source>
</evidence>
<reference evidence="4" key="1">
    <citation type="submission" date="2019-09" db="EMBL/GenBank/DDBJ databases">
        <title>Draft genome information of white flower Hibiscus syriacus.</title>
        <authorList>
            <person name="Kim Y.-M."/>
        </authorList>
    </citation>
    <scope>NUCLEOTIDE SEQUENCE [LARGE SCALE GENOMIC DNA]</scope>
    <source>
        <strain evidence="4">YM2019G1</strain>
    </source>
</reference>
<dbReference type="InterPro" id="IPR032795">
    <property type="entry name" value="DUF3741-assoc"/>
</dbReference>
<evidence type="ECO:0000256" key="1">
    <source>
        <dbReference type="SAM" id="MobiDB-lite"/>
    </source>
</evidence>
<evidence type="ECO:0000259" key="3">
    <source>
        <dbReference type="Pfam" id="PF14383"/>
    </source>
</evidence>
<accession>A0A6A2Z4V8</accession>
<evidence type="ECO:0008006" key="6">
    <source>
        <dbReference type="Google" id="ProtNLM"/>
    </source>
</evidence>
<keyword evidence="5" id="KW-1185">Reference proteome</keyword>
<feature type="domain" description="Aminotransferase-like plant mobile" evidence="2">
    <location>
        <begin position="57"/>
        <end position="152"/>
    </location>
</feature>
<proteinExistence type="predicted"/>
<dbReference type="InterPro" id="IPR019557">
    <property type="entry name" value="AminoTfrase-like_pln_mobile"/>
</dbReference>
<evidence type="ECO:0000313" key="5">
    <source>
        <dbReference type="Proteomes" id="UP000436088"/>
    </source>
</evidence>
<name>A0A6A2Z4V8_HIBSY</name>
<dbReference type="PANTHER" id="PTHR35499">
    <property type="entry name" value="OS05G0128300 PROTEIN"/>
    <property type="match status" value="1"/>
</dbReference>
<organism evidence="4 5">
    <name type="scientific">Hibiscus syriacus</name>
    <name type="common">Rose of Sharon</name>
    <dbReference type="NCBI Taxonomy" id="106335"/>
    <lineage>
        <taxon>Eukaryota</taxon>
        <taxon>Viridiplantae</taxon>
        <taxon>Streptophyta</taxon>
        <taxon>Embryophyta</taxon>
        <taxon>Tracheophyta</taxon>
        <taxon>Spermatophyta</taxon>
        <taxon>Magnoliopsida</taxon>
        <taxon>eudicotyledons</taxon>
        <taxon>Gunneridae</taxon>
        <taxon>Pentapetalae</taxon>
        <taxon>rosids</taxon>
        <taxon>malvids</taxon>
        <taxon>Malvales</taxon>
        <taxon>Malvaceae</taxon>
        <taxon>Malvoideae</taxon>
        <taxon>Hibiscus</taxon>
    </lineage>
</organism>